<name>A0A916W028_9BACT</name>
<evidence type="ECO:0000256" key="1">
    <source>
        <dbReference type="SAM" id="MobiDB-lite"/>
    </source>
</evidence>
<reference evidence="2" key="2">
    <citation type="submission" date="2020-09" db="EMBL/GenBank/DDBJ databases">
        <authorList>
            <person name="Sun Q."/>
            <person name="Zhou Y."/>
        </authorList>
    </citation>
    <scope>NUCLEOTIDE SEQUENCE</scope>
    <source>
        <strain evidence="2">CGMCC 1.15447</strain>
    </source>
</reference>
<dbReference type="EMBL" id="BMJB01000001">
    <property type="protein sequence ID" value="GGA56983.1"/>
    <property type="molecule type" value="Genomic_DNA"/>
</dbReference>
<evidence type="ECO:0000313" key="2">
    <source>
        <dbReference type="EMBL" id="GGA56983.1"/>
    </source>
</evidence>
<accession>A0A916W028</accession>
<feature type="region of interest" description="Disordered" evidence="1">
    <location>
        <begin position="189"/>
        <end position="211"/>
    </location>
</feature>
<dbReference type="AlphaFoldDB" id="A0A916W028"/>
<feature type="region of interest" description="Disordered" evidence="1">
    <location>
        <begin position="537"/>
        <end position="571"/>
    </location>
</feature>
<keyword evidence="3" id="KW-1185">Reference proteome</keyword>
<gene>
    <name evidence="2" type="ORF">GCM10011507_05400</name>
</gene>
<reference evidence="2" key="1">
    <citation type="journal article" date="2014" name="Int. J. Syst. Evol. Microbiol.">
        <title>Complete genome sequence of Corynebacterium casei LMG S-19264T (=DSM 44701T), isolated from a smear-ripened cheese.</title>
        <authorList>
            <consortium name="US DOE Joint Genome Institute (JGI-PGF)"/>
            <person name="Walter F."/>
            <person name="Albersmeier A."/>
            <person name="Kalinowski J."/>
            <person name="Ruckert C."/>
        </authorList>
    </citation>
    <scope>NUCLEOTIDE SEQUENCE</scope>
    <source>
        <strain evidence="2">CGMCC 1.15447</strain>
    </source>
</reference>
<proteinExistence type="predicted"/>
<dbReference type="Proteomes" id="UP000648801">
    <property type="component" value="Unassembled WGS sequence"/>
</dbReference>
<organism evidence="2 3">
    <name type="scientific">Edaphobacter acidisoli</name>
    <dbReference type="NCBI Taxonomy" id="2040573"/>
    <lineage>
        <taxon>Bacteria</taxon>
        <taxon>Pseudomonadati</taxon>
        <taxon>Acidobacteriota</taxon>
        <taxon>Terriglobia</taxon>
        <taxon>Terriglobales</taxon>
        <taxon>Acidobacteriaceae</taxon>
        <taxon>Edaphobacter</taxon>
    </lineage>
</organism>
<protein>
    <submittedName>
        <fullName evidence="2">Uncharacterized protein</fullName>
    </submittedName>
</protein>
<sequence>MNASDSPAPLSCLSLSFRRSRRSRRACLELCVGFLLCLLLVPVCALAQGLADMPSVERVQAEIKGSDPVDTLARQVAVFNVLVQYVNRIKTSRSVRGPFTPDEQKLFDAYRLAAYQISQQFAKTHTAAETQAFNGLHNRYEMDGAFEHDWRARLLGSQASATYNAAMTDLSAGQQKHYQQEMDQYKQAVAQQQAAKNRQASGGSNDPNDPTGVAIRRCLELGGSSISCLGKGINTGMFSLVGLGGMESITSQITGPGPARVVLHGTYARPGEKTSLEFSIGKVSIAGCGDLDASQTAPTYAIEKRPGSARIVVNNSPAPFTLALGPNGGLTGPGMVDVTGKVIVGWTTQTTQVYHNGVSVGAGYAAECGGSCRNTTQSPIYKVKTERCTIGTYNAPPPLPPPNPKADALNNSPVGMIGGLVAYTNGGAEAMDNADAPRGLRMNGLYSDGRMRLQFSPAAAILDCGEAHVRLEYTVENTPDRFLVHVANSSGGPFTLAVEPDNSLRGSGQTTVNGRLISGMEGENVTYRPHSETCEVGTLRPDTGSGETMKVAEGSAAAPPADSTSVAPASYTGPEAPISAVPAPSAATSAAANRAYPATASATGAAGTGAAMRVFITSAFDGGANPMAGQVVWVMRERMDAVLRSLGAPIPANATPSQAWIAFAMACKGRDCSSALAQLKTRVVAATRLDAGGKATISTQTAATGTYYLFAQVRGPGGLLMWDVPANFQPGDNTVTLTATNAELIH</sequence>
<comment type="caution">
    <text evidence="2">The sequence shown here is derived from an EMBL/GenBank/DDBJ whole genome shotgun (WGS) entry which is preliminary data.</text>
</comment>
<evidence type="ECO:0000313" key="3">
    <source>
        <dbReference type="Proteomes" id="UP000648801"/>
    </source>
</evidence>
<feature type="compositionally biased region" description="Low complexity" evidence="1">
    <location>
        <begin position="189"/>
        <end position="200"/>
    </location>
</feature>